<sequence length="580" mass="68140">MYGYKQIWGDHYYLYSESCKAVVFMRYGFYFYSSSDIKEQNIDLTSVDQSRSANILECSEYISYEGFLDVPSEGISTITFKYGYVIFANEENFVDENSTDIRTWYKLEEVRTFKIKRNPNRKYDHHQLRYFFLPFWGKMMPMFIINYFSEVKDDYITVRYQEYLYSTNLLIVINPFNSTIKINEKMRIYEKDLIHYQELDKIENVRCVIAQPIRSLFYDFKMVVNQYIQNPAVNEYNFFKIMWQGILRTESIDYVPKPKYQEFNYPKYGQFFIRLTEEKRIIDIEAGTSVLINCDDFSGIEAVSQFDKFEVNLLKSGIMNIEYKENGLLILSYEGRFKSKYAFLVFYQKEDSECVMAIVFGTLNLSFFANSRNPRKDQIQIKDGECQDLYVFFSYKDTKIRIPENSNFALKYKNIFEPNATRIINDVGEYFEDPMMIKIKPTDTKSESSFTISIDNPYAVEKSYLITENSEYKSVVSSDFNKNPNPNPGNNSEQEPNENSTTTSIPDNNPTSEQPKDNLHGDKPNKKNTVGIIVGVLVALIAIAAASVIGFIIYKRKNNSKEETVEVQYKWERSEDEIDI</sequence>
<evidence type="ECO:0000313" key="3">
    <source>
        <dbReference type="EMBL" id="EAY08778.1"/>
    </source>
</evidence>
<organism evidence="3 4">
    <name type="scientific">Trichomonas vaginalis (strain ATCC PRA-98 / G3)</name>
    <dbReference type="NCBI Taxonomy" id="412133"/>
    <lineage>
        <taxon>Eukaryota</taxon>
        <taxon>Metamonada</taxon>
        <taxon>Parabasalia</taxon>
        <taxon>Trichomonadida</taxon>
        <taxon>Trichomonadidae</taxon>
        <taxon>Trichomonas</taxon>
    </lineage>
</organism>
<accession>A2EEY0</accession>
<protein>
    <submittedName>
        <fullName evidence="3">Uncharacterized protein</fullName>
    </submittedName>
</protein>
<dbReference type="VEuPathDB" id="TrichDB:TVAGG3_0471960"/>
<dbReference type="InParanoid" id="A2EEY0"/>
<feature type="compositionally biased region" description="Basic and acidic residues" evidence="1">
    <location>
        <begin position="514"/>
        <end position="525"/>
    </location>
</feature>
<keyword evidence="4" id="KW-1185">Reference proteome</keyword>
<dbReference type="VEuPathDB" id="TrichDB:TVAG_188650"/>
<feature type="region of interest" description="Disordered" evidence="1">
    <location>
        <begin position="476"/>
        <end position="525"/>
    </location>
</feature>
<dbReference type="RefSeq" id="XP_001321001.1">
    <property type="nucleotide sequence ID" value="XM_001320966.1"/>
</dbReference>
<reference evidence="3" key="2">
    <citation type="journal article" date="2007" name="Science">
        <title>Draft genome sequence of the sexually transmitted pathogen Trichomonas vaginalis.</title>
        <authorList>
            <person name="Carlton J.M."/>
            <person name="Hirt R.P."/>
            <person name="Silva J.C."/>
            <person name="Delcher A.L."/>
            <person name="Schatz M."/>
            <person name="Zhao Q."/>
            <person name="Wortman J.R."/>
            <person name="Bidwell S.L."/>
            <person name="Alsmark U.C.M."/>
            <person name="Besteiro S."/>
            <person name="Sicheritz-Ponten T."/>
            <person name="Noel C.J."/>
            <person name="Dacks J.B."/>
            <person name="Foster P.G."/>
            <person name="Simillion C."/>
            <person name="Van de Peer Y."/>
            <person name="Miranda-Saavedra D."/>
            <person name="Barton G.J."/>
            <person name="Westrop G.D."/>
            <person name="Mueller S."/>
            <person name="Dessi D."/>
            <person name="Fiori P.L."/>
            <person name="Ren Q."/>
            <person name="Paulsen I."/>
            <person name="Zhang H."/>
            <person name="Bastida-Corcuera F.D."/>
            <person name="Simoes-Barbosa A."/>
            <person name="Brown M.T."/>
            <person name="Hayes R.D."/>
            <person name="Mukherjee M."/>
            <person name="Okumura C.Y."/>
            <person name="Schneider R."/>
            <person name="Smith A.J."/>
            <person name="Vanacova S."/>
            <person name="Villalvazo M."/>
            <person name="Haas B.J."/>
            <person name="Pertea M."/>
            <person name="Feldblyum T.V."/>
            <person name="Utterback T.R."/>
            <person name="Shu C.L."/>
            <person name="Osoegawa K."/>
            <person name="de Jong P.J."/>
            <person name="Hrdy I."/>
            <person name="Horvathova L."/>
            <person name="Zubacova Z."/>
            <person name="Dolezal P."/>
            <person name="Malik S.B."/>
            <person name="Logsdon J.M. Jr."/>
            <person name="Henze K."/>
            <person name="Gupta A."/>
            <person name="Wang C.C."/>
            <person name="Dunne R.L."/>
            <person name="Upcroft J.A."/>
            <person name="Upcroft P."/>
            <person name="White O."/>
            <person name="Salzberg S.L."/>
            <person name="Tang P."/>
            <person name="Chiu C.-H."/>
            <person name="Lee Y.-S."/>
            <person name="Embley T.M."/>
            <person name="Coombs G.H."/>
            <person name="Mottram J.C."/>
            <person name="Tachezy J."/>
            <person name="Fraser-Liggett C.M."/>
            <person name="Johnson P.J."/>
        </authorList>
    </citation>
    <scope>NUCLEOTIDE SEQUENCE [LARGE SCALE GENOMIC DNA]</scope>
    <source>
        <strain evidence="3">G3</strain>
    </source>
</reference>
<proteinExistence type="predicted"/>
<evidence type="ECO:0000256" key="2">
    <source>
        <dbReference type="SAM" id="Phobius"/>
    </source>
</evidence>
<dbReference type="AlphaFoldDB" id="A2EEY0"/>
<gene>
    <name evidence="3" type="ORF">TVAG_188650</name>
</gene>
<evidence type="ECO:0000313" key="4">
    <source>
        <dbReference type="Proteomes" id="UP000001542"/>
    </source>
</evidence>
<dbReference type="KEGG" id="tva:4766685"/>
<feature type="transmembrane region" description="Helical" evidence="2">
    <location>
        <begin position="530"/>
        <end position="554"/>
    </location>
</feature>
<keyword evidence="2" id="KW-0472">Membrane</keyword>
<dbReference type="EMBL" id="DS113371">
    <property type="protein sequence ID" value="EAY08778.1"/>
    <property type="molecule type" value="Genomic_DNA"/>
</dbReference>
<keyword evidence="2" id="KW-0812">Transmembrane</keyword>
<feature type="compositionally biased region" description="Low complexity" evidence="1">
    <location>
        <begin position="481"/>
        <end position="504"/>
    </location>
</feature>
<name>A2EEY0_TRIV3</name>
<keyword evidence="2" id="KW-1133">Transmembrane helix</keyword>
<evidence type="ECO:0000256" key="1">
    <source>
        <dbReference type="SAM" id="MobiDB-lite"/>
    </source>
</evidence>
<reference evidence="3" key="1">
    <citation type="submission" date="2006-10" db="EMBL/GenBank/DDBJ databases">
        <authorList>
            <person name="Amadeo P."/>
            <person name="Zhao Q."/>
            <person name="Wortman J."/>
            <person name="Fraser-Liggett C."/>
            <person name="Carlton J."/>
        </authorList>
    </citation>
    <scope>NUCLEOTIDE SEQUENCE</scope>
    <source>
        <strain evidence="3">G3</strain>
    </source>
</reference>
<dbReference type="Proteomes" id="UP000001542">
    <property type="component" value="Unassembled WGS sequence"/>
</dbReference>